<dbReference type="Pfam" id="PF13589">
    <property type="entry name" value="HATPase_c_3"/>
    <property type="match status" value="1"/>
</dbReference>
<keyword evidence="2" id="KW-1185">Reference proteome</keyword>
<dbReference type="Gene3D" id="3.30.565.10">
    <property type="entry name" value="Histidine kinase-like ATPase, C-terminal domain"/>
    <property type="match status" value="1"/>
</dbReference>
<gene>
    <name evidence="1" type="ORF">LLW17_01450</name>
</gene>
<dbReference type="Proteomes" id="UP001197770">
    <property type="component" value="Unassembled WGS sequence"/>
</dbReference>
<name>A0ABS8GN73_9FLAO</name>
<dbReference type="RefSeq" id="WP_228228491.1">
    <property type="nucleotide sequence ID" value="NZ_JAJGMW010000002.1"/>
</dbReference>
<sequence>MSMNKATEEVLEMKFDPNTIEHLGVKMYSTLPPIIAEIVSNSYDAEAKKVQIFLRDKAAKKSISIEDDGHGMTFKEINTNFLRIGRNRRVDTQSQKSKNDLRFVIGKKGIGKLSFFGISDRIEVVTIANGLENKFILDWNKIKGLGSSEENYKPEIIHQDKEVDKGDGTLITLHNINRVTQFDPESIAYSLAKSFQVFDENEFDVVIYHNDKANKTEVQNGLIYSNIHELKSWVFPFHKDRNPKDYYCEDLITGKIILSKETVPHNMRGISLFSRNKLVNEYEFYDLTATSHGYSYLTGWLNVDYIDLFDQDVISTNRRSLNWETDETKQLRRYLASVISKIYNESKKIKEEFKIKDFEKQSGVSIDSWVEKLPSLERTLARKMVTSIINSEGIDKSKSTELVKFVKDSFQFEAFKELANDIDQSDVQDIEKVLGLLKEWKHIESREMYKIAQVRLEAIKKFQEHIKADSKEVPTMHNFLKEFPWILDPRMMEFKDEVTYSDLLKTKFEEVELDEKDRRIDFLCLKFGQGKFIVELKRPSKTINAMDLEQGMAYVSFLEARILNEHQGGKVFCYVIGNKLSDNPLAIKKAKSYRDSNDVYFKSYHDLLQDALSYHKEFIDKYDEFQ</sequence>
<evidence type="ECO:0000313" key="1">
    <source>
        <dbReference type="EMBL" id="MCC4211370.1"/>
    </source>
</evidence>
<dbReference type="SUPFAM" id="SSF55874">
    <property type="entry name" value="ATPase domain of HSP90 chaperone/DNA topoisomerase II/histidine kinase"/>
    <property type="match status" value="1"/>
</dbReference>
<keyword evidence="1" id="KW-0067">ATP-binding</keyword>
<protein>
    <submittedName>
        <fullName evidence="1">ATP-binding protein</fullName>
    </submittedName>
</protein>
<dbReference type="GO" id="GO:0005524">
    <property type="term" value="F:ATP binding"/>
    <property type="evidence" value="ECO:0007669"/>
    <property type="project" value="UniProtKB-KW"/>
</dbReference>
<organism evidence="1 2">
    <name type="scientific">Leeuwenhoekiella parthenopeia</name>
    <dbReference type="NCBI Taxonomy" id="2890320"/>
    <lineage>
        <taxon>Bacteria</taxon>
        <taxon>Pseudomonadati</taxon>
        <taxon>Bacteroidota</taxon>
        <taxon>Flavobacteriia</taxon>
        <taxon>Flavobacteriales</taxon>
        <taxon>Flavobacteriaceae</taxon>
        <taxon>Leeuwenhoekiella</taxon>
    </lineage>
</organism>
<keyword evidence="1" id="KW-0547">Nucleotide-binding</keyword>
<dbReference type="EMBL" id="JAJGMW010000002">
    <property type="protein sequence ID" value="MCC4211370.1"/>
    <property type="molecule type" value="Genomic_DNA"/>
</dbReference>
<accession>A0ABS8GN73</accession>
<proteinExistence type="predicted"/>
<reference evidence="1 2" key="1">
    <citation type="submission" date="2021-11" db="EMBL/GenBank/DDBJ databases">
        <title>Seasonal and diel survey of microbial diversity of the Tyrrhenian coast.</title>
        <authorList>
            <person name="Gattoni G."/>
            <person name="Corral P."/>
        </authorList>
    </citation>
    <scope>NUCLEOTIDE SEQUENCE [LARGE SCALE GENOMIC DNA]</scope>
    <source>
        <strain evidence="1 2">Mr9</strain>
    </source>
</reference>
<dbReference type="InterPro" id="IPR036890">
    <property type="entry name" value="HATPase_C_sf"/>
</dbReference>
<evidence type="ECO:0000313" key="2">
    <source>
        <dbReference type="Proteomes" id="UP001197770"/>
    </source>
</evidence>
<comment type="caution">
    <text evidence="1">The sequence shown here is derived from an EMBL/GenBank/DDBJ whole genome shotgun (WGS) entry which is preliminary data.</text>
</comment>